<dbReference type="Proteomes" id="UP000283530">
    <property type="component" value="Unassembled WGS sequence"/>
</dbReference>
<sequence>MLEPDFIARTCLDGVFLDLRLSPRGTGVRELVLKDDRDLWDEIFEGAFVNRMKDIVDFGFKDLSKANKCEGMLFMQLWLIQEHAMIFEVYLKKHSTGGGVWFLEA</sequence>
<evidence type="ECO:0000256" key="7">
    <source>
        <dbReference type="ARBA" id="ARBA00023136"/>
    </source>
</evidence>
<comment type="subcellular location">
    <subcellularLocation>
        <location evidence="1">Golgi apparatus membrane</location>
        <topology evidence="1">Peripheral membrane protein</topology>
    </subcellularLocation>
</comment>
<accession>A0A3S3NP06</accession>
<dbReference type="GO" id="GO:0017119">
    <property type="term" value="C:Golgi transport complex"/>
    <property type="evidence" value="ECO:0007669"/>
    <property type="project" value="InterPro"/>
</dbReference>
<dbReference type="STRING" id="337451.A0A3S3NP06"/>
<keyword evidence="6" id="KW-0333">Golgi apparatus</keyword>
<evidence type="ECO:0000256" key="2">
    <source>
        <dbReference type="ARBA" id="ARBA00006653"/>
    </source>
</evidence>
<keyword evidence="4" id="KW-0813">Transport</keyword>
<evidence type="ECO:0000313" key="9">
    <source>
        <dbReference type="Proteomes" id="UP000283530"/>
    </source>
</evidence>
<dbReference type="AlphaFoldDB" id="A0A3S3NP06"/>
<comment type="caution">
    <text evidence="8">The sequence shown here is derived from an EMBL/GenBank/DDBJ whole genome shotgun (WGS) entry which is preliminary data.</text>
</comment>
<organism evidence="8 9">
    <name type="scientific">Cinnamomum micranthum f. kanehirae</name>
    <dbReference type="NCBI Taxonomy" id="337451"/>
    <lineage>
        <taxon>Eukaryota</taxon>
        <taxon>Viridiplantae</taxon>
        <taxon>Streptophyta</taxon>
        <taxon>Embryophyta</taxon>
        <taxon>Tracheophyta</taxon>
        <taxon>Spermatophyta</taxon>
        <taxon>Magnoliopsida</taxon>
        <taxon>Magnoliidae</taxon>
        <taxon>Laurales</taxon>
        <taxon>Lauraceae</taxon>
        <taxon>Cinnamomum</taxon>
    </lineage>
</organism>
<dbReference type="GO" id="GO:0015031">
    <property type="term" value="P:protein transport"/>
    <property type="evidence" value="ECO:0007669"/>
    <property type="project" value="UniProtKB-KW"/>
</dbReference>
<dbReference type="PANTHER" id="PTHR31658">
    <property type="entry name" value="CONSERVED OLIGOMERIC GOLGI COMPLEX SUBUNIT 1"/>
    <property type="match status" value="1"/>
</dbReference>
<keyword evidence="7" id="KW-0472">Membrane</keyword>
<dbReference type="InterPro" id="IPR033370">
    <property type="entry name" value="COG1"/>
</dbReference>
<evidence type="ECO:0000256" key="3">
    <source>
        <dbReference type="ARBA" id="ARBA00020978"/>
    </source>
</evidence>
<evidence type="ECO:0000256" key="5">
    <source>
        <dbReference type="ARBA" id="ARBA00022927"/>
    </source>
</evidence>
<dbReference type="GO" id="GO:0000139">
    <property type="term" value="C:Golgi membrane"/>
    <property type="evidence" value="ECO:0007669"/>
    <property type="project" value="UniProtKB-SubCell"/>
</dbReference>
<dbReference type="GO" id="GO:0006891">
    <property type="term" value="P:intra-Golgi vesicle-mediated transport"/>
    <property type="evidence" value="ECO:0007669"/>
    <property type="project" value="InterPro"/>
</dbReference>
<keyword evidence="5" id="KW-0653">Protein transport</keyword>
<proteinExistence type="inferred from homology"/>
<dbReference type="EMBL" id="QPKB01000004">
    <property type="protein sequence ID" value="RWR83619.1"/>
    <property type="molecule type" value="Genomic_DNA"/>
</dbReference>
<keyword evidence="9" id="KW-1185">Reference proteome</keyword>
<protein>
    <recommendedName>
        <fullName evidence="3">Conserved oligomeric Golgi complex subunit 1</fullName>
    </recommendedName>
</protein>
<name>A0A3S3NP06_9MAGN</name>
<dbReference type="PANTHER" id="PTHR31658:SF0">
    <property type="entry name" value="CONSERVED OLIGOMERIC GOLGI COMPLEX SUBUNIT 1"/>
    <property type="match status" value="1"/>
</dbReference>
<reference evidence="8 9" key="1">
    <citation type="journal article" date="2019" name="Nat. Plants">
        <title>Stout camphor tree genome fills gaps in understanding of flowering plant genome evolution.</title>
        <authorList>
            <person name="Chaw S.M."/>
            <person name="Liu Y.C."/>
            <person name="Wu Y.W."/>
            <person name="Wang H.Y."/>
            <person name="Lin C.I."/>
            <person name="Wu C.S."/>
            <person name="Ke H.M."/>
            <person name="Chang L.Y."/>
            <person name="Hsu C.Y."/>
            <person name="Yang H.T."/>
            <person name="Sudianto E."/>
            <person name="Hsu M.H."/>
            <person name="Wu K.P."/>
            <person name="Wang L.N."/>
            <person name="Leebens-Mack J.H."/>
            <person name="Tsai I.J."/>
        </authorList>
    </citation>
    <scope>NUCLEOTIDE SEQUENCE [LARGE SCALE GENOMIC DNA]</scope>
    <source>
        <strain evidence="9">cv. Chaw 1501</strain>
        <tissue evidence="8">Young leaves</tissue>
    </source>
</reference>
<evidence type="ECO:0000256" key="6">
    <source>
        <dbReference type="ARBA" id="ARBA00023034"/>
    </source>
</evidence>
<dbReference type="OrthoDB" id="46189at2759"/>
<evidence type="ECO:0000256" key="1">
    <source>
        <dbReference type="ARBA" id="ARBA00004395"/>
    </source>
</evidence>
<evidence type="ECO:0000313" key="8">
    <source>
        <dbReference type="EMBL" id="RWR83619.1"/>
    </source>
</evidence>
<evidence type="ECO:0000256" key="4">
    <source>
        <dbReference type="ARBA" id="ARBA00022448"/>
    </source>
</evidence>
<gene>
    <name evidence="8" type="ORF">CKAN_01237900</name>
</gene>
<comment type="similarity">
    <text evidence="2">Belongs to the COG1 family.</text>
</comment>